<proteinExistence type="predicted"/>
<dbReference type="Proteomes" id="UP000002640">
    <property type="component" value="Unassembled WGS sequence"/>
</dbReference>
<keyword evidence="2" id="KW-1185">Reference proteome</keyword>
<reference evidence="1 2" key="1">
    <citation type="journal article" date="2006" name="Science">
        <title>Phytophthora genome sequences uncover evolutionary origins and mechanisms of pathogenesis.</title>
        <authorList>
            <person name="Tyler B.M."/>
            <person name="Tripathy S."/>
            <person name="Zhang X."/>
            <person name="Dehal P."/>
            <person name="Jiang R.H."/>
            <person name="Aerts A."/>
            <person name="Arredondo F.D."/>
            <person name="Baxter L."/>
            <person name="Bensasson D."/>
            <person name="Beynon J.L."/>
            <person name="Chapman J."/>
            <person name="Damasceno C.M."/>
            <person name="Dorrance A.E."/>
            <person name="Dou D."/>
            <person name="Dickerman A.W."/>
            <person name="Dubchak I.L."/>
            <person name="Garbelotto M."/>
            <person name="Gijzen M."/>
            <person name="Gordon S.G."/>
            <person name="Govers F."/>
            <person name="Grunwald N.J."/>
            <person name="Huang W."/>
            <person name="Ivors K.L."/>
            <person name="Jones R.W."/>
            <person name="Kamoun S."/>
            <person name="Krampis K."/>
            <person name="Lamour K.H."/>
            <person name="Lee M.K."/>
            <person name="McDonald W.H."/>
            <person name="Medina M."/>
            <person name="Meijer H.J."/>
            <person name="Nordberg E.K."/>
            <person name="Maclean D.J."/>
            <person name="Ospina-Giraldo M.D."/>
            <person name="Morris P.F."/>
            <person name="Phuntumart V."/>
            <person name="Putnam N.H."/>
            <person name="Rash S."/>
            <person name="Rose J.K."/>
            <person name="Sakihama Y."/>
            <person name="Salamov A.A."/>
            <person name="Savidor A."/>
            <person name="Scheuring C.F."/>
            <person name="Smith B.M."/>
            <person name="Sobral B.W."/>
            <person name="Terry A."/>
            <person name="Torto-Alalibo T.A."/>
            <person name="Win J."/>
            <person name="Xu Z."/>
            <person name="Zhang H."/>
            <person name="Grigoriev I.V."/>
            <person name="Rokhsar D.S."/>
            <person name="Boore J.L."/>
        </authorList>
    </citation>
    <scope>NUCLEOTIDE SEQUENCE [LARGE SCALE GENOMIC DNA]</scope>
    <source>
        <strain evidence="1 2">P6497</strain>
    </source>
</reference>
<protein>
    <recommendedName>
        <fullName evidence="3">RxLR effector protein</fullName>
    </recommendedName>
</protein>
<dbReference type="GeneID" id="20639997"/>
<dbReference type="InParanoid" id="G4Z517"/>
<dbReference type="RefSeq" id="XP_009522180.1">
    <property type="nucleotide sequence ID" value="XM_009523885.1"/>
</dbReference>
<dbReference type="AlphaFoldDB" id="G4Z517"/>
<accession>G4Z517</accession>
<dbReference type="KEGG" id="psoj:PHYSODRAFT_285285"/>
<sequence length="125" mass="14405">MTSNRTGRYTLPSSRTVQLQSPFSFSASGSRSTKLGKALHTLINTVRTEDITNHSLRTHDALESDDGEYEERGVLNSLKELTYWALLKKGMNHKKLGLQGLNEKAYLHKNYQEYIDFSVFWRKHN</sequence>
<gene>
    <name evidence="1" type="ORF">PHYSODRAFT_285285</name>
</gene>
<evidence type="ECO:0008006" key="3">
    <source>
        <dbReference type="Google" id="ProtNLM"/>
    </source>
</evidence>
<dbReference type="EMBL" id="JH159153">
    <property type="protein sequence ID" value="EGZ19463.1"/>
    <property type="molecule type" value="Genomic_DNA"/>
</dbReference>
<organism evidence="1 2">
    <name type="scientific">Phytophthora sojae (strain P6497)</name>
    <name type="common">Soybean stem and root rot agent</name>
    <name type="synonym">Phytophthora megasperma f. sp. glycines</name>
    <dbReference type="NCBI Taxonomy" id="1094619"/>
    <lineage>
        <taxon>Eukaryota</taxon>
        <taxon>Sar</taxon>
        <taxon>Stramenopiles</taxon>
        <taxon>Oomycota</taxon>
        <taxon>Peronosporomycetes</taxon>
        <taxon>Peronosporales</taxon>
        <taxon>Peronosporaceae</taxon>
        <taxon>Phytophthora</taxon>
    </lineage>
</organism>
<evidence type="ECO:0000313" key="2">
    <source>
        <dbReference type="Proteomes" id="UP000002640"/>
    </source>
</evidence>
<evidence type="ECO:0000313" key="1">
    <source>
        <dbReference type="EMBL" id="EGZ19463.1"/>
    </source>
</evidence>
<name>G4Z517_PHYSP</name>